<proteinExistence type="predicted"/>
<dbReference type="PANTHER" id="PTHR47495:SF2">
    <property type="entry name" value="ALDEHYDE DEHYDROGENASE"/>
    <property type="match status" value="1"/>
</dbReference>
<keyword evidence="3" id="KW-1185">Reference proteome</keyword>
<dbReference type="RefSeq" id="WP_211855223.1">
    <property type="nucleotide sequence ID" value="NZ_JAAGBB010000035.1"/>
</dbReference>
<accession>A0ABS5F4H5</accession>
<dbReference type="Proteomes" id="UP001196870">
    <property type="component" value="Unassembled WGS sequence"/>
</dbReference>
<dbReference type="InterPro" id="IPR008274">
    <property type="entry name" value="AldOxase/xan_DH_MoCoBD1"/>
</dbReference>
<dbReference type="Pfam" id="PF20256">
    <property type="entry name" value="MoCoBD_2"/>
    <property type="match status" value="2"/>
</dbReference>
<dbReference type="InterPro" id="IPR037165">
    <property type="entry name" value="AldOxase/xan_DH_Mopterin-bd_sf"/>
</dbReference>
<evidence type="ECO:0000259" key="1">
    <source>
        <dbReference type="SMART" id="SM01008"/>
    </source>
</evidence>
<dbReference type="SMART" id="SM01008">
    <property type="entry name" value="Ald_Xan_dh_C"/>
    <property type="match status" value="1"/>
</dbReference>
<dbReference type="Gene3D" id="3.90.1170.50">
    <property type="entry name" value="Aldehyde oxidase/xanthine dehydrogenase, a/b hammerhead"/>
    <property type="match status" value="1"/>
</dbReference>
<feature type="domain" description="Aldehyde oxidase/xanthine dehydrogenase a/b hammerhead" evidence="1">
    <location>
        <begin position="210"/>
        <end position="289"/>
    </location>
</feature>
<protein>
    <submittedName>
        <fullName evidence="2">Xanthine dehydrogenase family protein molybdopterin-binding subunit</fullName>
    </submittedName>
</protein>
<name>A0ABS5F4H5_9PROT</name>
<dbReference type="PROSITE" id="PS51318">
    <property type="entry name" value="TAT"/>
    <property type="match status" value="1"/>
</dbReference>
<reference evidence="3" key="1">
    <citation type="journal article" date="2021" name="Syst. Appl. Microbiol.">
        <title>Roseomonas hellenica sp. nov., isolated from roots of wild-growing Alkanna tinctoria.</title>
        <authorList>
            <person name="Rat A."/>
            <person name="Naranjo H.D."/>
            <person name="Lebbe L."/>
            <person name="Cnockaert M."/>
            <person name="Krigas N."/>
            <person name="Grigoriadou K."/>
            <person name="Maloupa E."/>
            <person name="Willems A."/>
        </authorList>
    </citation>
    <scope>NUCLEOTIDE SEQUENCE [LARGE SCALE GENOMIC DNA]</scope>
    <source>
        <strain evidence="3">LMG 31523</strain>
    </source>
</reference>
<evidence type="ECO:0000313" key="2">
    <source>
        <dbReference type="EMBL" id="MBR0667441.1"/>
    </source>
</evidence>
<dbReference type="Pfam" id="PF02738">
    <property type="entry name" value="MoCoBD_1"/>
    <property type="match status" value="1"/>
</dbReference>
<dbReference type="PANTHER" id="PTHR47495">
    <property type="entry name" value="ALDEHYDE DEHYDROGENASE"/>
    <property type="match status" value="1"/>
</dbReference>
<dbReference type="EMBL" id="JAAGBB010000035">
    <property type="protein sequence ID" value="MBR0667441.1"/>
    <property type="molecule type" value="Genomic_DNA"/>
</dbReference>
<dbReference type="InterPro" id="IPR052516">
    <property type="entry name" value="N-heterocyclic_Hydroxylase"/>
</dbReference>
<organism evidence="2 3">
    <name type="scientific">Plastoroseomonas hellenica</name>
    <dbReference type="NCBI Taxonomy" id="2687306"/>
    <lineage>
        <taxon>Bacteria</taxon>
        <taxon>Pseudomonadati</taxon>
        <taxon>Pseudomonadota</taxon>
        <taxon>Alphaproteobacteria</taxon>
        <taxon>Acetobacterales</taxon>
        <taxon>Acetobacteraceae</taxon>
        <taxon>Plastoroseomonas</taxon>
    </lineage>
</organism>
<dbReference type="PIRSF" id="PIRSF036389">
    <property type="entry name" value="IOR_B"/>
    <property type="match status" value="1"/>
</dbReference>
<dbReference type="Gene3D" id="3.30.365.10">
    <property type="entry name" value="Aldehyde oxidase/xanthine dehydrogenase, molybdopterin binding domain"/>
    <property type="match status" value="4"/>
</dbReference>
<sequence>MNAIRTPTRRGILAGAALGGLTLGFRIPLPNEAIAQTAAAPTAPEVNAWVVVKPDDSVVIRIARSEMGQGTLTGLAQLVAEELECDWAKVTTEYPTPGQNLARGRVWGSMSTGGSRGIRESHEYVRKGGAAARMMLVQAAANAWSVPAGECRAAASVITHGPSGRTATFGSVAEAAGRLPVPTEVPLKDPADWKLAGKPVPRLDTAAKLNGSQVYGMDLTLPGMLNAAIHACPVFGGKVRSVDSAAAERMPGVRRVLRVGDYAVAVVADTWWRAKTALDAVTITWDEGDHARASSAGFAEVMKTALDAPQAAVGNRAGDAAAAIAGAARKVEAVYSYPHQNHACMEVMNATAVWTPERCEVWTPTQNGEAAHAAAAEAAGLPPARCEVHKIHLGGGFGRRGAVHDWVRQVVDIAKQMPGTPVKLIWSREEDMLQGRFHPVTMCKLTAGLDAQGNLTGLQMRIAGQSIVAGIFPQNIRDGRDPVVFQGLNAASNEADIGYGIPNLLIDHAMRNPHVPPGFWRGVNLNQNAIYLECFMDELAHAAGKDPLEFRRALMRNHPKHLAVLNAVAERAGWGTPAAPVNGQPVFRGLAQTHGFGSYVAACAEVSVSDAGALKIHRIVAATDPGYAVNPQQIAAQVEGSFVYGLSAALYGECTVKDGRIEQTNFDSYQVLRMDEMPKVETIVAPTGGFWGGVGEPTIAVAAPAVLNAIFAATGKRVRDLPLKNTSLRRT</sequence>
<dbReference type="InterPro" id="IPR006311">
    <property type="entry name" value="TAT_signal"/>
</dbReference>
<dbReference type="SUPFAM" id="SSF56003">
    <property type="entry name" value="Molybdenum cofactor-binding domain"/>
    <property type="match status" value="2"/>
</dbReference>
<gene>
    <name evidence="2" type="ORF">GXW71_24000</name>
</gene>
<dbReference type="InterPro" id="IPR012368">
    <property type="entry name" value="OxRdtase_Mopterin-bd_su_IorB"/>
</dbReference>
<dbReference type="InterPro" id="IPR000674">
    <property type="entry name" value="Ald_Oxase/Xan_DH_a/b"/>
</dbReference>
<evidence type="ECO:0000313" key="3">
    <source>
        <dbReference type="Proteomes" id="UP001196870"/>
    </source>
</evidence>
<comment type="caution">
    <text evidence="2">The sequence shown here is derived from an EMBL/GenBank/DDBJ whole genome shotgun (WGS) entry which is preliminary data.</text>
</comment>
<dbReference type="InterPro" id="IPR046867">
    <property type="entry name" value="AldOxase/xan_DH_MoCoBD2"/>
</dbReference>